<dbReference type="KEGG" id="tvd:SG34_011535"/>
<dbReference type="AlphaFoldDB" id="A0AAE9Z651"/>
<dbReference type="SUPFAM" id="SSF52467">
    <property type="entry name" value="DHS-like NAD/FAD-binding domain"/>
    <property type="match status" value="1"/>
</dbReference>
<feature type="domain" description="Thiamine pyrophosphate enzyme TPP-binding" evidence="7">
    <location>
        <begin position="457"/>
        <end position="601"/>
    </location>
</feature>
<name>A0AAE9Z651_9GAMM</name>
<reference evidence="9 10" key="1">
    <citation type="journal article" date="2015" name="Genome Announc.">
        <title>Draft Genome Sequences of Marine Isolates of Thalassomonas viridans and Thalassomonas actiniarum.</title>
        <authorList>
            <person name="Olonade I."/>
            <person name="van Zyl L.J."/>
            <person name="Trindade M."/>
        </authorList>
    </citation>
    <scope>NUCLEOTIDE SEQUENCE [LARGE SCALE GENOMIC DNA]</scope>
    <source>
        <strain evidence="9 10">XOM25</strain>
    </source>
</reference>
<evidence type="ECO:0000256" key="1">
    <source>
        <dbReference type="ARBA" id="ARBA00001964"/>
    </source>
</evidence>
<dbReference type="Gene3D" id="3.40.50.970">
    <property type="match status" value="2"/>
</dbReference>
<dbReference type="GO" id="GO:0009099">
    <property type="term" value="P:L-valine biosynthetic process"/>
    <property type="evidence" value="ECO:0007669"/>
    <property type="project" value="TreeGrafter"/>
</dbReference>
<evidence type="ECO:0000256" key="5">
    <source>
        <dbReference type="SAM" id="MobiDB-lite"/>
    </source>
</evidence>
<evidence type="ECO:0000259" key="7">
    <source>
        <dbReference type="Pfam" id="PF02775"/>
    </source>
</evidence>
<comment type="cofactor">
    <cofactor evidence="1">
        <name>thiamine diphosphate</name>
        <dbReference type="ChEBI" id="CHEBI:58937"/>
    </cofactor>
</comment>
<dbReference type="InterPro" id="IPR029061">
    <property type="entry name" value="THDP-binding"/>
</dbReference>
<feature type="domain" description="Thiamine pyrophosphate enzyme N-terminal TPP-binding" evidence="8">
    <location>
        <begin position="41"/>
        <end position="152"/>
    </location>
</feature>
<dbReference type="InterPro" id="IPR011766">
    <property type="entry name" value="TPP_enzyme_TPP-bd"/>
</dbReference>
<dbReference type="Pfam" id="PF02775">
    <property type="entry name" value="TPP_enzyme_C"/>
    <property type="match status" value="1"/>
</dbReference>
<dbReference type="Pfam" id="PF02776">
    <property type="entry name" value="TPP_enzyme_N"/>
    <property type="match status" value="1"/>
</dbReference>
<dbReference type="CDD" id="cd00568">
    <property type="entry name" value="TPP_enzymes"/>
    <property type="match status" value="1"/>
</dbReference>
<dbReference type="PANTHER" id="PTHR18968:SF13">
    <property type="entry name" value="ACETOLACTATE SYNTHASE CATALYTIC SUBUNIT, MITOCHONDRIAL"/>
    <property type="match status" value="1"/>
</dbReference>
<dbReference type="Pfam" id="PF00205">
    <property type="entry name" value="TPP_enzyme_M"/>
    <property type="match status" value="1"/>
</dbReference>
<organism evidence="9 10">
    <name type="scientific">Thalassomonas viridans</name>
    <dbReference type="NCBI Taxonomy" id="137584"/>
    <lineage>
        <taxon>Bacteria</taxon>
        <taxon>Pseudomonadati</taxon>
        <taxon>Pseudomonadota</taxon>
        <taxon>Gammaproteobacteria</taxon>
        <taxon>Alteromonadales</taxon>
        <taxon>Colwelliaceae</taxon>
        <taxon>Thalassomonas</taxon>
    </lineage>
</organism>
<dbReference type="GO" id="GO:0005948">
    <property type="term" value="C:acetolactate synthase complex"/>
    <property type="evidence" value="ECO:0007669"/>
    <property type="project" value="TreeGrafter"/>
</dbReference>
<dbReference type="InterPro" id="IPR029035">
    <property type="entry name" value="DHS-like_NAD/FAD-binding_dom"/>
</dbReference>
<reference evidence="9 10" key="2">
    <citation type="journal article" date="2022" name="Mar. Drugs">
        <title>Bioassay-Guided Fractionation Leads to the Detection of Cholic Acid Generated by the Rare Thalassomonas sp.</title>
        <authorList>
            <person name="Pheiffer F."/>
            <person name="Schneider Y.K."/>
            <person name="Hansen E.H."/>
            <person name="Andersen J.H."/>
            <person name="Isaksson J."/>
            <person name="Busche T."/>
            <person name="R C."/>
            <person name="Kalinowski J."/>
            <person name="Zyl L.V."/>
            <person name="Trindade M."/>
        </authorList>
    </citation>
    <scope>NUCLEOTIDE SEQUENCE [LARGE SCALE GENOMIC DNA]</scope>
    <source>
        <strain evidence="9 10">XOM25</strain>
    </source>
</reference>
<dbReference type="GO" id="GO:0050660">
    <property type="term" value="F:flavin adenine dinucleotide binding"/>
    <property type="evidence" value="ECO:0007669"/>
    <property type="project" value="TreeGrafter"/>
</dbReference>
<feature type="compositionally biased region" description="Low complexity" evidence="5">
    <location>
        <begin position="1"/>
        <end position="17"/>
    </location>
</feature>
<dbReference type="GO" id="GO:0003984">
    <property type="term" value="F:acetolactate synthase activity"/>
    <property type="evidence" value="ECO:0007669"/>
    <property type="project" value="TreeGrafter"/>
</dbReference>
<evidence type="ECO:0000313" key="9">
    <source>
        <dbReference type="EMBL" id="WDE07461.1"/>
    </source>
</evidence>
<gene>
    <name evidence="9" type="ORF">SG34_011535</name>
</gene>
<dbReference type="CDD" id="cd07035">
    <property type="entry name" value="TPP_PYR_POX_like"/>
    <property type="match status" value="1"/>
</dbReference>
<feature type="region of interest" description="Disordered" evidence="5">
    <location>
        <begin position="1"/>
        <end position="33"/>
    </location>
</feature>
<evidence type="ECO:0000256" key="2">
    <source>
        <dbReference type="ARBA" id="ARBA00007812"/>
    </source>
</evidence>
<dbReference type="InterPro" id="IPR000399">
    <property type="entry name" value="TPP-bd_CS"/>
</dbReference>
<protein>
    <submittedName>
        <fullName evidence="9">Thiamine pyrophosphate-binding protein</fullName>
    </submittedName>
</protein>
<dbReference type="SUPFAM" id="SSF52518">
    <property type="entry name" value="Thiamin diphosphate-binding fold (THDP-binding)"/>
    <property type="match status" value="2"/>
</dbReference>
<keyword evidence="3 4" id="KW-0786">Thiamine pyrophosphate</keyword>
<keyword evidence="10" id="KW-1185">Reference proteome</keyword>
<dbReference type="Proteomes" id="UP000032352">
    <property type="component" value="Chromosome"/>
</dbReference>
<evidence type="ECO:0000256" key="3">
    <source>
        <dbReference type="ARBA" id="ARBA00023052"/>
    </source>
</evidence>
<comment type="similarity">
    <text evidence="2 4">Belongs to the TPP enzyme family.</text>
</comment>
<dbReference type="Gene3D" id="3.40.50.1220">
    <property type="entry name" value="TPP-binding domain"/>
    <property type="match status" value="1"/>
</dbReference>
<dbReference type="GO" id="GO:0000287">
    <property type="term" value="F:magnesium ion binding"/>
    <property type="evidence" value="ECO:0007669"/>
    <property type="project" value="InterPro"/>
</dbReference>
<sequence length="627" mass="66304">MTDSKTASAKAAAAGADQSKSPGGDLDTNANDVGKAGDGITTVRYVLDAVARQGVHHVFMVPGGVVDPFLDEFGEDEHDVKAIVAANEAGAAYMADGYARASGLFGVCMGIGGPGIANMVGPLAAAYSDGSPVLTLAGEIPTDWDGRGGFQDASAGGVNDIGFLSSVTAMAREIPQAKMVPQVLDHAMRTMLGGEQKPVSLSFPKQIQTQLIYENEVNIKPLQADNISSRALDMQAAGKLLSALEQNGGGNIAILAGSGAVRSQASEKLIEFAEKYQIPVATTLKAKGVFPETHALSLGVFGYAGTNHATLALLNGDKNNAGCPNAGVDDNRLLLVLGSSLNQRDTMRWDEHLKPEAGIHQVDINIAGFSKNFPVDAGINADINTLLEWLLQPEQDGQLTALLEGREQRRQWLNSIAGKPRYYQNEDRPSTAIPMHPARIITELQIIAPKDTVIIADSGAHRAFAGHYWQSNGPRQYLTATAMAPMGWAIPAGIGAKVACPDKPCVVITGDGCMLMNGIEIQSAARNRIPLIVLVINNSALGNVYLRAKTPIAKKLTTLATHDWVGFARALGGDGIRVEDPGALSLAFDRAFSANGPFVIDAICSPDFETPINPWRRAVEQASWAED</sequence>
<proteinExistence type="inferred from homology"/>
<dbReference type="PROSITE" id="PS00187">
    <property type="entry name" value="TPP_ENZYMES"/>
    <property type="match status" value="1"/>
</dbReference>
<feature type="domain" description="Thiamine pyrophosphate enzyme central" evidence="6">
    <location>
        <begin position="251"/>
        <end position="317"/>
    </location>
</feature>
<dbReference type="GO" id="GO:0030976">
    <property type="term" value="F:thiamine pyrophosphate binding"/>
    <property type="evidence" value="ECO:0007669"/>
    <property type="project" value="InterPro"/>
</dbReference>
<evidence type="ECO:0000259" key="8">
    <source>
        <dbReference type="Pfam" id="PF02776"/>
    </source>
</evidence>
<accession>A0AAE9Z651</accession>
<dbReference type="RefSeq" id="WP_053046535.1">
    <property type="nucleotide sequence ID" value="NZ_CP059733.1"/>
</dbReference>
<evidence type="ECO:0000256" key="4">
    <source>
        <dbReference type="RuleBase" id="RU362132"/>
    </source>
</evidence>
<dbReference type="PANTHER" id="PTHR18968">
    <property type="entry name" value="THIAMINE PYROPHOSPHATE ENZYMES"/>
    <property type="match status" value="1"/>
</dbReference>
<dbReference type="InterPro" id="IPR012000">
    <property type="entry name" value="Thiamin_PyroP_enz_cen_dom"/>
</dbReference>
<dbReference type="InterPro" id="IPR012001">
    <property type="entry name" value="Thiamin_PyroP_enz_TPP-bd_dom"/>
</dbReference>
<dbReference type="InterPro" id="IPR045229">
    <property type="entry name" value="TPP_enz"/>
</dbReference>
<evidence type="ECO:0000313" key="10">
    <source>
        <dbReference type="Proteomes" id="UP000032352"/>
    </source>
</evidence>
<dbReference type="GO" id="GO:0009097">
    <property type="term" value="P:isoleucine biosynthetic process"/>
    <property type="evidence" value="ECO:0007669"/>
    <property type="project" value="TreeGrafter"/>
</dbReference>
<evidence type="ECO:0000259" key="6">
    <source>
        <dbReference type="Pfam" id="PF00205"/>
    </source>
</evidence>
<dbReference type="EMBL" id="CP059733">
    <property type="protein sequence ID" value="WDE07461.1"/>
    <property type="molecule type" value="Genomic_DNA"/>
</dbReference>